<organism evidence="1 2">
    <name type="scientific">Klebsiella phage vB_KpM_FBKp24</name>
    <dbReference type="NCBI Taxonomy" id="2801834"/>
    <lineage>
        <taxon>Viruses</taxon>
        <taxon>Duplodnaviria</taxon>
        <taxon>Heunggongvirae</taxon>
        <taxon>Uroviricota</taxon>
        <taxon>Caudoviricetes</taxon>
        <taxon>Chimalliviridae</taxon>
        <taxon>Maaswegvirus</taxon>
        <taxon>Maaswegvirus Kp24</taxon>
    </lineage>
</organism>
<protein>
    <submittedName>
        <fullName evidence="1">Uncharacterized protein</fullName>
    </submittedName>
</protein>
<proteinExistence type="predicted"/>
<evidence type="ECO:0000313" key="1">
    <source>
        <dbReference type="EMBL" id="QQV92300.1"/>
    </source>
</evidence>
<accession>A0A7U0GBU4</accession>
<sequence length="100" mass="11347">MKNTYQLELNKIENKLVVGSAKLLSKVAEAVNDLQNKKPSTKEKQNLLEEIKVGLKAYQELEVLKLHFKGVPNKTIAIDFGLSEARISQLLKKTKAEWLK</sequence>
<keyword evidence="2" id="KW-1185">Reference proteome</keyword>
<reference evidence="1 2" key="1">
    <citation type="submission" date="2020-12" db="EMBL/GenBank/DDBJ databases">
        <title>Genomic characterization of four novel bacteriophages infecting Klebsiella pneumoniae.</title>
        <authorList>
            <person name="Estrada Bonilla B."/>
            <person name="Costa A.R."/>
            <person name="van Rossum T."/>
            <person name="Hagedoorn S."/>
            <person name="Wallinga H."/>
            <person name="Xiao M."/>
            <person name="Song W."/>
            <person name="Haas P.-J."/>
            <person name="Nobrega F.L."/>
            <person name="Brouns S.J.J."/>
        </authorList>
    </citation>
    <scope>NUCLEOTIDE SEQUENCE [LARGE SCALE GENOMIC DNA]</scope>
</reference>
<dbReference type="Proteomes" id="UP000596381">
    <property type="component" value="Segment"/>
</dbReference>
<gene>
    <name evidence="1" type="ORF">vBKpMFBKp24_061</name>
</gene>
<dbReference type="EMBL" id="MW394391">
    <property type="protein sequence ID" value="QQV92300.1"/>
    <property type="molecule type" value="Genomic_DNA"/>
</dbReference>
<name>A0A7U0GBU4_9CAUD</name>
<evidence type="ECO:0000313" key="2">
    <source>
        <dbReference type="Proteomes" id="UP000596381"/>
    </source>
</evidence>